<reference evidence="1" key="2">
    <citation type="journal article" date="2021" name="PeerJ">
        <title>Extensive microbial diversity within the chicken gut microbiome revealed by metagenomics and culture.</title>
        <authorList>
            <person name="Gilroy R."/>
            <person name="Ravi A."/>
            <person name="Getino M."/>
            <person name="Pursley I."/>
            <person name="Horton D.L."/>
            <person name="Alikhan N.F."/>
            <person name="Baker D."/>
            <person name="Gharbi K."/>
            <person name="Hall N."/>
            <person name="Watson M."/>
            <person name="Adriaenssens E.M."/>
            <person name="Foster-Nyarko E."/>
            <person name="Jarju S."/>
            <person name="Secka A."/>
            <person name="Antonio M."/>
            <person name="Oren A."/>
            <person name="Chaudhuri R.R."/>
            <person name="La Ragione R."/>
            <person name="Hildebrand F."/>
            <person name="Pallen M.J."/>
        </authorList>
    </citation>
    <scope>NUCLEOTIDE SEQUENCE</scope>
    <source>
        <strain evidence="1">1063</strain>
    </source>
</reference>
<accession>A0A9D1HSE6</accession>
<gene>
    <name evidence="1" type="ORF">IAD51_06105</name>
</gene>
<evidence type="ECO:0000313" key="1">
    <source>
        <dbReference type="EMBL" id="HIU21781.1"/>
    </source>
</evidence>
<sequence>MKKVRITVLKKHFDRALAAEYGAEGLGACPMLREGQVFYADYAKPEGFCDEAWKAIYQYVFALSHGVGKDGGLFYYGDWIRKPGVAVCSCNDGLRPVVFLLEATDEESVIDYVPVKE</sequence>
<name>A0A9D1HSE6_9FIRM</name>
<evidence type="ECO:0000313" key="2">
    <source>
        <dbReference type="Proteomes" id="UP000824088"/>
    </source>
</evidence>
<reference evidence="1" key="1">
    <citation type="submission" date="2020-10" db="EMBL/GenBank/DDBJ databases">
        <authorList>
            <person name="Gilroy R."/>
        </authorList>
    </citation>
    <scope>NUCLEOTIDE SEQUENCE</scope>
    <source>
        <strain evidence="1">1063</strain>
    </source>
</reference>
<comment type="caution">
    <text evidence="1">The sequence shown here is derived from an EMBL/GenBank/DDBJ whole genome shotgun (WGS) entry which is preliminary data.</text>
</comment>
<dbReference type="EMBL" id="DVMN01000110">
    <property type="protein sequence ID" value="HIU21781.1"/>
    <property type="molecule type" value="Genomic_DNA"/>
</dbReference>
<dbReference type="NCBIfam" id="TIGR04076">
    <property type="entry name" value="TIGR04076 family protein"/>
    <property type="match status" value="1"/>
</dbReference>
<organism evidence="1 2">
    <name type="scientific">Candidatus Limadaptatus stercorigallinarum</name>
    <dbReference type="NCBI Taxonomy" id="2840845"/>
    <lineage>
        <taxon>Bacteria</taxon>
        <taxon>Bacillati</taxon>
        <taxon>Bacillota</taxon>
        <taxon>Clostridia</taxon>
        <taxon>Eubacteriales</taxon>
        <taxon>Candidatus Limadaptatus</taxon>
    </lineage>
</organism>
<dbReference type="AlphaFoldDB" id="A0A9D1HSE6"/>
<protein>
    <submittedName>
        <fullName evidence="1">TIGR04076 family protein</fullName>
    </submittedName>
</protein>
<dbReference type="InterPro" id="IPR023811">
    <property type="entry name" value="CHP04076"/>
</dbReference>
<proteinExistence type="predicted"/>
<dbReference type="Proteomes" id="UP000824088">
    <property type="component" value="Unassembled WGS sequence"/>
</dbReference>